<organism evidence="1 2">
    <name type="scientific">Labrys monachus</name>
    <dbReference type="NCBI Taxonomy" id="217067"/>
    <lineage>
        <taxon>Bacteria</taxon>
        <taxon>Pseudomonadati</taxon>
        <taxon>Pseudomonadota</taxon>
        <taxon>Alphaproteobacteria</taxon>
        <taxon>Hyphomicrobiales</taxon>
        <taxon>Xanthobacteraceae</taxon>
        <taxon>Labrys</taxon>
    </lineage>
</organism>
<reference evidence="1 2" key="1">
    <citation type="submission" date="2023-07" db="EMBL/GenBank/DDBJ databases">
        <title>Genomic Encyclopedia of Type Strains, Phase IV (KMG-IV): sequencing the most valuable type-strain genomes for metagenomic binning, comparative biology and taxonomic classification.</title>
        <authorList>
            <person name="Goeker M."/>
        </authorList>
    </citation>
    <scope>NUCLEOTIDE SEQUENCE [LARGE SCALE GENOMIC DNA]</scope>
    <source>
        <strain evidence="1 2">DSM 5896</strain>
    </source>
</reference>
<protein>
    <submittedName>
        <fullName evidence="1">Uncharacterized protein</fullName>
    </submittedName>
</protein>
<evidence type="ECO:0000313" key="2">
    <source>
        <dbReference type="Proteomes" id="UP001237448"/>
    </source>
</evidence>
<dbReference type="Proteomes" id="UP001237448">
    <property type="component" value="Unassembled WGS sequence"/>
</dbReference>
<evidence type="ECO:0000313" key="1">
    <source>
        <dbReference type="EMBL" id="MDQ0395112.1"/>
    </source>
</evidence>
<dbReference type="EMBL" id="JAUSVK010000001">
    <property type="protein sequence ID" value="MDQ0395112.1"/>
    <property type="molecule type" value="Genomic_DNA"/>
</dbReference>
<name>A0ABU0FKH4_9HYPH</name>
<accession>A0ABU0FKH4</accession>
<comment type="caution">
    <text evidence="1">The sequence shown here is derived from an EMBL/GenBank/DDBJ whole genome shotgun (WGS) entry which is preliminary data.</text>
</comment>
<proteinExistence type="predicted"/>
<keyword evidence="2" id="KW-1185">Reference proteome</keyword>
<gene>
    <name evidence="1" type="ORF">J3R73_004904</name>
</gene>
<sequence>MPTTSHTDWDVHVIEFARSKDQPLASLVHGAHAS</sequence>